<reference evidence="8" key="1">
    <citation type="submission" date="2021-01" db="EMBL/GenBank/DDBJ databases">
        <authorList>
            <person name="Li R."/>
            <person name="Bekaert M."/>
        </authorList>
    </citation>
    <scope>NUCLEOTIDE SEQUENCE</scope>
    <source>
        <strain evidence="8">Farmed</strain>
    </source>
</reference>
<dbReference type="InterPro" id="IPR027417">
    <property type="entry name" value="P-loop_NTPase"/>
</dbReference>
<organism evidence="8 9">
    <name type="scientific">Acanthosepion pharaonis</name>
    <name type="common">Pharaoh cuttlefish</name>
    <name type="synonym">Sepia pharaonis</name>
    <dbReference type="NCBI Taxonomy" id="158019"/>
    <lineage>
        <taxon>Eukaryota</taxon>
        <taxon>Metazoa</taxon>
        <taxon>Spiralia</taxon>
        <taxon>Lophotrochozoa</taxon>
        <taxon>Mollusca</taxon>
        <taxon>Cephalopoda</taxon>
        <taxon>Coleoidea</taxon>
        <taxon>Decapodiformes</taxon>
        <taxon>Sepiida</taxon>
        <taxon>Sepiina</taxon>
        <taxon>Sepiidae</taxon>
        <taxon>Acanthosepion</taxon>
    </lineage>
</organism>
<dbReference type="PRINTS" id="PR01716">
    <property type="entry name" value="DEATHASSOCP3"/>
</dbReference>
<dbReference type="PANTHER" id="PTHR12810">
    <property type="entry name" value="MITOCHONDRIAL 28S RIBOSOMAL PROTEIN S29"/>
    <property type="match status" value="1"/>
</dbReference>
<keyword evidence="4" id="KW-0689">Ribosomal protein</keyword>
<dbReference type="GO" id="GO:0006915">
    <property type="term" value="P:apoptotic process"/>
    <property type="evidence" value="ECO:0007669"/>
    <property type="project" value="InterPro"/>
</dbReference>
<evidence type="ECO:0000256" key="5">
    <source>
        <dbReference type="ARBA" id="ARBA00023128"/>
    </source>
</evidence>
<evidence type="ECO:0000256" key="4">
    <source>
        <dbReference type="ARBA" id="ARBA00022980"/>
    </source>
</evidence>
<protein>
    <recommendedName>
        <fullName evidence="7">Small ribosomal subunit protein mS29</fullName>
    </recommendedName>
</protein>
<evidence type="ECO:0000313" key="9">
    <source>
        <dbReference type="Proteomes" id="UP000597762"/>
    </source>
</evidence>
<evidence type="ECO:0000256" key="7">
    <source>
        <dbReference type="ARBA" id="ARBA00035140"/>
    </source>
</evidence>
<dbReference type="PANTHER" id="PTHR12810:SF0">
    <property type="entry name" value="SMALL RIBOSOMAL SUBUNIT PROTEIN MS29"/>
    <property type="match status" value="1"/>
</dbReference>
<dbReference type="OrthoDB" id="274828at2759"/>
<keyword evidence="6" id="KW-0687">Ribonucleoprotein</keyword>
<dbReference type="GO" id="GO:0005763">
    <property type="term" value="C:mitochondrial small ribosomal subunit"/>
    <property type="evidence" value="ECO:0007669"/>
    <property type="project" value="TreeGrafter"/>
</dbReference>
<evidence type="ECO:0000256" key="6">
    <source>
        <dbReference type="ARBA" id="ARBA00023274"/>
    </source>
</evidence>
<gene>
    <name evidence="8" type="ORF">SPHA_41452</name>
</gene>
<comment type="caution">
    <text evidence="8">The sequence shown here is derived from an EMBL/GenBank/DDBJ whole genome shotgun (WGS) entry which is preliminary data.</text>
</comment>
<comment type="subcellular location">
    <subcellularLocation>
        <location evidence="1">Mitochondrion</location>
    </subcellularLocation>
</comment>
<evidence type="ECO:0000313" key="8">
    <source>
        <dbReference type="EMBL" id="CAE1278801.1"/>
    </source>
</evidence>
<evidence type="ECO:0000256" key="3">
    <source>
        <dbReference type="ARBA" id="ARBA00022946"/>
    </source>
</evidence>
<accession>A0A812CWF8</accession>
<evidence type="ECO:0000256" key="2">
    <source>
        <dbReference type="ARBA" id="ARBA00009863"/>
    </source>
</evidence>
<keyword evidence="9" id="KW-1185">Reference proteome</keyword>
<proteinExistence type="inferred from homology"/>
<dbReference type="Gene3D" id="3.40.50.300">
    <property type="entry name" value="P-loop containing nucleotide triphosphate hydrolases"/>
    <property type="match status" value="1"/>
</dbReference>
<dbReference type="Pfam" id="PF10236">
    <property type="entry name" value="DAP3"/>
    <property type="match status" value="1"/>
</dbReference>
<dbReference type="SUPFAM" id="SSF52540">
    <property type="entry name" value="P-loop containing nucleoside triphosphate hydrolases"/>
    <property type="match status" value="1"/>
</dbReference>
<dbReference type="Proteomes" id="UP000597762">
    <property type="component" value="Unassembled WGS sequence"/>
</dbReference>
<evidence type="ECO:0000256" key="1">
    <source>
        <dbReference type="ARBA" id="ARBA00004173"/>
    </source>
</evidence>
<dbReference type="GO" id="GO:0003735">
    <property type="term" value="F:structural constituent of ribosome"/>
    <property type="evidence" value="ECO:0007669"/>
    <property type="project" value="TreeGrafter"/>
</dbReference>
<name>A0A812CWF8_ACAPH</name>
<keyword evidence="5" id="KW-0496">Mitochondrion</keyword>
<comment type="similarity">
    <text evidence="2">Belongs to the mitochondrion-specific ribosomal protein mS29 family.</text>
</comment>
<dbReference type="EMBL" id="CAHIKZ030001990">
    <property type="protein sequence ID" value="CAE1278801.1"/>
    <property type="molecule type" value="Genomic_DNA"/>
</dbReference>
<dbReference type="InterPro" id="IPR019368">
    <property type="entry name" value="Ribosomal_mS29"/>
</dbReference>
<sequence length="405" mass="46833">MLRKLLSASVVSISQHLHVTPNVIPLAAIRYNSSLVQQFQQANLKTIFKTHVQDPMKHTVLHEGLFYTVPENHASQILGVKALGTNFKKQCDVFQETCIMVRKPALEVLDYIKNANYDHPVLRIILYGEMGVGKTLTLAHALHACATQGWILVHVSWPSIWKKTWKEISMSTYKQGRIDFPVISVEWLKLFQTQNESFLDNLKTTSKYIWSKRESAEEGLTFSELIKFGLTRPRYATDVIGIILKELKKVATEKKYRVLFAVDGLNGLWGDTNVKDENKKYLSTDKMTLFYNFRKLLRNDWSNGMVIGIVDKVANPSNLREKCTPYYLLEKKAFEMLEPFIPVHIPKYSDKEIHSCLDYYIDRLWLQHPLAKTEEGKKELIFLIFLSYCEPTRMTSSKFTANEIK</sequence>
<keyword evidence="3" id="KW-0809">Transit peptide</keyword>
<dbReference type="AlphaFoldDB" id="A0A812CWF8"/>
<dbReference type="InterPro" id="IPR008092">
    <property type="entry name" value="Ribosomal_mS29_met"/>
</dbReference>